<organism evidence="2 3">
    <name type="scientific">Mariniphaga sediminis</name>
    <dbReference type="NCBI Taxonomy" id="1628158"/>
    <lineage>
        <taxon>Bacteria</taxon>
        <taxon>Pseudomonadati</taxon>
        <taxon>Bacteroidota</taxon>
        <taxon>Bacteroidia</taxon>
        <taxon>Marinilabiliales</taxon>
        <taxon>Prolixibacteraceae</taxon>
        <taxon>Mariniphaga</taxon>
    </lineage>
</organism>
<feature type="transmembrane region" description="Helical" evidence="1">
    <location>
        <begin position="109"/>
        <end position="128"/>
    </location>
</feature>
<name>A0A399D5C5_9BACT</name>
<dbReference type="AlphaFoldDB" id="A0A399D5C5"/>
<feature type="transmembrane region" description="Helical" evidence="1">
    <location>
        <begin position="57"/>
        <end position="79"/>
    </location>
</feature>
<feature type="transmembrane region" description="Helical" evidence="1">
    <location>
        <begin position="86"/>
        <end position="103"/>
    </location>
</feature>
<keyword evidence="1" id="KW-1133">Transmembrane helix</keyword>
<gene>
    <name evidence="2" type="ORF">D1164_03605</name>
</gene>
<evidence type="ECO:0000313" key="2">
    <source>
        <dbReference type="EMBL" id="RIH66696.1"/>
    </source>
</evidence>
<comment type="caution">
    <text evidence="2">The sequence shown here is derived from an EMBL/GenBank/DDBJ whole genome shotgun (WGS) entry which is preliminary data.</text>
</comment>
<proteinExistence type="predicted"/>
<dbReference type="EMBL" id="QWET01000002">
    <property type="protein sequence ID" value="RIH66696.1"/>
    <property type="molecule type" value="Genomic_DNA"/>
</dbReference>
<protein>
    <recommendedName>
        <fullName evidence="4">DUF2127 domain-containing protein</fullName>
    </recommendedName>
</protein>
<dbReference type="Proteomes" id="UP000266441">
    <property type="component" value="Unassembled WGS sequence"/>
</dbReference>
<keyword evidence="1" id="KW-0472">Membrane</keyword>
<reference evidence="2 3" key="1">
    <citation type="journal article" date="2015" name="Int. J. Syst. Evol. Microbiol.">
        <title>Mariniphaga sediminis sp. nov., isolated from coastal sediment.</title>
        <authorList>
            <person name="Wang F.Q."/>
            <person name="Shen Q.Y."/>
            <person name="Chen G.J."/>
            <person name="Du Z.J."/>
        </authorList>
    </citation>
    <scope>NUCLEOTIDE SEQUENCE [LARGE SCALE GENOMIC DNA]</scope>
    <source>
        <strain evidence="2 3">SY21</strain>
    </source>
</reference>
<keyword evidence="1" id="KW-0812">Transmembrane</keyword>
<evidence type="ECO:0008006" key="4">
    <source>
        <dbReference type="Google" id="ProtNLM"/>
    </source>
</evidence>
<sequence>MNTIPVKRPPFLSALCNLTFIGSSIGFLGYFLVSLFFEQSTELIIKYSSWHTTEALSPVYFTLLMALYALSLTGAIRMWKLHRDGFLLYTFAQLCILFIPVIWTDWQAFSVTNAIFTLIFVGGYGLNLKRLK</sequence>
<dbReference type="OrthoDB" id="1120888at2"/>
<evidence type="ECO:0000256" key="1">
    <source>
        <dbReference type="SAM" id="Phobius"/>
    </source>
</evidence>
<dbReference type="RefSeq" id="WP_119348570.1">
    <property type="nucleotide sequence ID" value="NZ_QWET01000002.1"/>
</dbReference>
<keyword evidence="3" id="KW-1185">Reference proteome</keyword>
<accession>A0A399D5C5</accession>
<feature type="transmembrane region" description="Helical" evidence="1">
    <location>
        <begin position="12"/>
        <end position="37"/>
    </location>
</feature>
<evidence type="ECO:0000313" key="3">
    <source>
        <dbReference type="Proteomes" id="UP000266441"/>
    </source>
</evidence>